<evidence type="ECO:0000313" key="7">
    <source>
        <dbReference type="Proteomes" id="UP000694888"/>
    </source>
</evidence>
<dbReference type="RefSeq" id="XP_012945550.1">
    <property type="nucleotide sequence ID" value="XM_013090096.1"/>
</dbReference>
<feature type="domain" description="Lipase" evidence="6">
    <location>
        <begin position="28"/>
        <end position="370"/>
    </location>
</feature>
<comment type="subcellular location">
    <subcellularLocation>
        <location evidence="1">Secreted</location>
    </subcellularLocation>
</comment>
<dbReference type="InterPro" id="IPR000734">
    <property type="entry name" value="TAG_lipase"/>
</dbReference>
<keyword evidence="7" id="KW-1185">Reference proteome</keyword>
<evidence type="ECO:0000259" key="6">
    <source>
        <dbReference type="Pfam" id="PF00151"/>
    </source>
</evidence>
<keyword evidence="3" id="KW-0964">Secreted</keyword>
<dbReference type="CDD" id="cd00707">
    <property type="entry name" value="Pancreat_lipase_like"/>
    <property type="match status" value="1"/>
</dbReference>
<feature type="chain" id="PRO_5046607204" evidence="5">
    <location>
        <begin position="28"/>
        <end position="490"/>
    </location>
</feature>
<evidence type="ECO:0000256" key="5">
    <source>
        <dbReference type="SAM" id="SignalP"/>
    </source>
</evidence>
<dbReference type="InterPro" id="IPR029058">
    <property type="entry name" value="AB_hydrolase_fold"/>
</dbReference>
<evidence type="ECO:0000313" key="8">
    <source>
        <dbReference type="RefSeq" id="XP_012945550.1"/>
    </source>
</evidence>
<keyword evidence="5" id="KW-0732">Signal</keyword>
<comment type="similarity">
    <text evidence="2 4">Belongs to the AB hydrolase superfamily. Lipase family.</text>
</comment>
<dbReference type="Gene3D" id="3.40.50.1820">
    <property type="entry name" value="alpha/beta hydrolase"/>
    <property type="match status" value="1"/>
</dbReference>
<name>A0ABM1ADE5_APLCA</name>
<evidence type="ECO:0000256" key="4">
    <source>
        <dbReference type="RuleBase" id="RU004262"/>
    </source>
</evidence>
<dbReference type="Gene3D" id="2.60.60.20">
    <property type="entry name" value="PLAT/LH2 domain"/>
    <property type="match status" value="1"/>
</dbReference>
<accession>A0ABM1ADE5</accession>
<gene>
    <name evidence="8" type="primary">LOC101863860</name>
</gene>
<evidence type="ECO:0000256" key="3">
    <source>
        <dbReference type="ARBA" id="ARBA00022525"/>
    </source>
</evidence>
<dbReference type="InterPro" id="IPR033906">
    <property type="entry name" value="Lipase_N"/>
</dbReference>
<protein>
    <submittedName>
        <fullName evidence="8">Pancreatic lipase-related protein 2</fullName>
    </submittedName>
</protein>
<dbReference type="Proteomes" id="UP000694888">
    <property type="component" value="Unplaced"/>
</dbReference>
<dbReference type="PANTHER" id="PTHR11610">
    <property type="entry name" value="LIPASE"/>
    <property type="match status" value="1"/>
</dbReference>
<reference evidence="8" key="1">
    <citation type="submission" date="2025-08" db="UniProtKB">
        <authorList>
            <consortium name="RefSeq"/>
        </authorList>
    </citation>
    <scope>IDENTIFICATION</scope>
</reference>
<dbReference type="Pfam" id="PF00151">
    <property type="entry name" value="Lipase"/>
    <property type="match status" value="1"/>
</dbReference>
<dbReference type="InterPro" id="IPR013818">
    <property type="entry name" value="Lipase"/>
</dbReference>
<dbReference type="InterPro" id="IPR016272">
    <property type="entry name" value="Lipase_LIPH"/>
</dbReference>
<organism evidence="7 8">
    <name type="scientific">Aplysia californica</name>
    <name type="common">California sea hare</name>
    <dbReference type="NCBI Taxonomy" id="6500"/>
    <lineage>
        <taxon>Eukaryota</taxon>
        <taxon>Metazoa</taxon>
        <taxon>Spiralia</taxon>
        <taxon>Lophotrochozoa</taxon>
        <taxon>Mollusca</taxon>
        <taxon>Gastropoda</taxon>
        <taxon>Heterobranchia</taxon>
        <taxon>Euthyneura</taxon>
        <taxon>Tectipleura</taxon>
        <taxon>Aplysiida</taxon>
        <taxon>Aplysioidea</taxon>
        <taxon>Aplysiidae</taxon>
        <taxon>Aplysia</taxon>
    </lineage>
</organism>
<feature type="signal peptide" evidence="5">
    <location>
        <begin position="1"/>
        <end position="27"/>
    </location>
</feature>
<proteinExistence type="inferred from homology"/>
<dbReference type="GeneID" id="101863860"/>
<dbReference type="SUPFAM" id="SSF53474">
    <property type="entry name" value="alpha/beta-Hydrolases"/>
    <property type="match status" value="1"/>
</dbReference>
<sequence>MALRRSGLCRLFLVLLTTSQWTALVQGKEVCYNNLGCFSNDPPFDNADGALPESPKEMGVKHHVYSRQNQLTPVSITSDDPESVSKATTLDPTRPLKVITHGFSDSISVEWMQTLKDEILKVDDANVYLVGWSNGAKAPFYYQAVSNLRVVAAEVKAILTQFVAQGLRLDDVHVMGMSLGAHLVGEVGRLTAGQIGRITGMDPASPGFEGLNVDVRLDKSDAKFVDVIHTDGEKGGADDGVWNKLAGGGFGSFLPSGHVDIYVNGGQDQPGCNDGIVGLVQSWLGWRKKRGLAALAGKVSCSHGRICSLFIESVSSPCSFTAYPCDSYAKFKAGQCLDCSGGGCNVMGYHSNATAGRGKLYLNTFGKKPFCGYHYSVALTPFSDAKGTLKVAVGGQRTRTDLVNLTPEAVDIEKDSPVRGLVLGHADVGPVTSLDVRYERYGWFDERQVTMSRAEVKSGVTGKGYAYCSGPTTVPNKVTKTITGLRARSC</sequence>
<dbReference type="PRINTS" id="PR00821">
    <property type="entry name" value="TAGLIPASE"/>
</dbReference>
<evidence type="ECO:0000256" key="2">
    <source>
        <dbReference type="ARBA" id="ARBA00010701"/>
    </source>
</evidence>
<evidence type="ECO:0000256" key="1">
    <source>
        <dbReference type="ARBA" id="ARBA00004613"/>
    </source>
</evidence>
<dbReference type="PIRSF" id="PIRSF000865">
    <property type="entry name" value="Lipoprotein_lipase_LIPH"/>
    <property type="match status" value="1"/>
</dbReference>